<protein>
    <recommendedName>
        <fullName evidence="4">RPM1 interacting protein 13</fullName>
    </recommendedName>
</protein>
<dbReference type="OrthoDB" id="266020at2759"/>
<dbReference type="KEGG" id="jcu:105644460"/>
<proteinExistence type="predicted"/>
<feature type="region of interest" description="Disordered" evidence="1">
    <location>
        <begin position="1"/>
        <end position="25"/>
    </location>
</feature>
<dbReference type="PANTHER" id="PTHR33443">
    <property type="entry name" value="ZGC:112980"/>
    <property type="match status" value="1"/>
</dbReference>
<dbReference type="InterPro" id="IPR053234">
    <property type="entry name" value="RPM1_Interactor"/>
</dbReference>
<dbReference type="PANTHER" id="PTHR33443:SF35">
    <property type="entry name" value="VQ DOMAIN-CONTAINING PROTEIN"/>
    <property type="match status" value="1"/>
</dbReference>
<evidence type="ECO:0000313" key="3">
    <source>
        <dbReference type="Proteomes" id="UP000027138"/>
    </source>
</evidence>
<accession>A0A067K2F3</accession>
<name>A0A067K2F3_JATCU</name>
<evidence type="ECO:0008006" key="4">
    <source>
        <dbReference type="Google" id="ProtNLM"/>
    </source>
</evidence>
<evidence type="ECO:0000256" key="1">
    <source>
        <dbReference type="SAM" id="MobiDB-lite"/>
    </source>
</evidence>
<organism evidence="2 3">
    <name type="scientific">Jatropha curcas</name>
    <name type="common">Barbados nut</name>
    <dbReference type="NCBI Taxonomy" id="180498"/>
    <lineage>
        <taxon>Eukaryota</taxon>
        <taxon>Viridiplantae</taxon>
        <taxon>Streptophyta</taxon>
        <taxon>Embryophyta</taxon>
        <taxon>Tracheophyta</taxon>
        <taxon>Spermatophyta</taxon>
        <taxon>Magnoliopsida</taxon>
        <taxon>eudicotyledons</taxon>
        <taxon>Gunneridae</taxon>
        <taxon>Pentapetalae</taxon>
        <taxon>rosids</taxon>
        <taxon>fabids</taxon>
        <taxon>Malpighiales</taxon>
        <taxon>Euphorbiaceae</taxon>
        <taxon>Crotonoideae</taxon>
        <taxon>Jatropheae</taxon>
        <taxon>Jatropha</taxon>
    </lineage>
</organism>
<dbReference type="EMBL" id="KK914893">
    <property type="protein sequence ID" value="KDP26450.1"/>
    <property type="molecule type" value="Genomic_DNA"/>
</dbReference>
<dbReference type="Proteomes" id="UP000027138">
    <property type="component" value="Unassembled WGS sequence"/>
</dbReference>
<gene>
    <name evidence="2" type="ORF">JCGZ_17608</name>
</gene>
<evidence type="ECO:0000313" key="2">
    <source>
        <dbReference type="EMBL" id="KDP26450.1"/>
    </source>
</evidence>
<reference evidence="2 3" key="1">
    <citation type="journal article" date="2014" name="PLoS ONE">
        <title>Global Analysis of Gene Expression Profiles in Physic Nut (Jatropha curcas L.) Seedlings Exposed to Salt Stress.</title>
        <authorList>
            <person name="Zhang L."/>
            <person name="Zhang C."/>
            <person name="Wu P."/>
            <person name="Chen Y."/>
            <person name="Li M."/>
            <person name="Jiang H."/>
            <person name="Wu G."/>
        </authorList>
    </citation>
    <scope>NUCLEOTIDE SEQUENCE [LARGE SCALE GENOMIC DNA]</scope>
    <source>
        <strain evidence="3">cv. GZQX0401</strain>
        <tissue evidence="2">Young leaves</tissue>
    </source>
</reference>
<keyword evidence="3" id="KW-1185">Reference proteome</keyword>
<dbReference type="STRING" id="180498.A0A067K2F3"/>
<sequence length="507" mass="56292">MDSNPVIFDISSDEEPMFDERSGCDDDDHNWLTQLIETFDKGATHSDDVVVVGEYNPPKPKSKSNSSLKPVKDFEDDDCVVLDDNPDKRVDVVDEPDSDGDEVLVVGQKGQIACRDYPHPRHLCVKFPFGSTPHQRHCDLCHCYVCDSLAPCVHWGTGVSSIDHCHATDKVEIWKSQRENFRLGKNAALPVSACPNACLPVAVPQAHHVATLDVQLPPNLVTQDQVSRPTTIRPCPSARMTIPSITGQYRTRQTGCAQSRNGVLPRPVSRQLSNISNNAVLRNRGTQFVSNNTTFKRPGIIRLRNASAMNQSVYLNNINRPPASNYVRNTVPLATVNAKSHSAGWQDVVPNMIPDSYAYTSPSQPDMGCINIDTVSSQPEVLNELIPQSNDARNIYQLGNQSQNIMDSSFPEFDFWINNLNQSNQQTPAESVPLPGTGSNRKPTIMKQLSSQLGESTEVQHKDNEYDSWLFSEYEACVPPDTNAFSAEPSMLDVGMLYFDFEPSMQV</sequence>
<dbReference type="AlphaFoldDB" id="A0A067K2F3"/>